<comment type="caution">
    <text evidence="5">The sequence shown here is derived from an EMBL/GenBank/DDBJ whole genome shotgun (WGS) entry which is preliminary data.</text>
</comment>
<proteinExistence type="predicted"/>
<dbReference type="GO" id="GO:0003886">
    <property type="term" value="F:DNA (cytosine-5-)-methyltransferase activity"/>
    <property type="evidence" value="ECO:0007669"/>
    <property type="project" value="UniProtKB-EC"/>
</dbReference>
<sequence length="328" mass="37263">MYRPFGRLWWDEIVNTIVTRAEPHNQCVLHPLQDRVLTVRENARIQGFPDFYKLCGKVKEKYIQVGNAVAVPVGIALGYAYGMASQRRTDDKPVIKLPFMYPQCMMDMVIPEEMEEQEMMVNADEELEMMLTWGGVDLINFSDGFLGRYAVARLVAMHYQARLGVMAAGSYGLPQIRDRVFLWGALPTEEIKVTPQVGVELEKALTLADAISDLPSVTNDEKSYESSLQTEFQKCISLTRAEKDGGDFSKALVVFDHQPLHRRADDYERICQIPKKQGANFRDLPGLIVDEKRKSVRFDPSVERARVKSGKFLVPNYAVSFKRGTSKK</sequence>
<evidence type="ECO:0000256" key="1">
    <source>
        <dbReference type="ARBA" id="ARBA00011975"/>
    </source>
</evidence>
<reference evidence="5" key="1">
    <citation type="submission" date="2020-01" db="EMBL/GenBank/DDBJ databases">
        <authorList>
            <person name="Mishra B."/>
        </authorList>
    </citation>
    <scope>NUCLEOTIDE SEQUENCE [LARGE SCALE GENOMIC DNA]</scope>
</reference>
<keyword evidence="4" id="KW-0949">S-adenosyl-L-methionine</keyword>
<accession>A0A6D2IS11</accession>
<dbReference type="EMBL" id="CACVBM020001113">
    <property type="protein sequence ID" value="CAA7031885.1"/>
    <property type="molecule type" value="Genomic_DNA"/>
</dbReference>
<dbReference type="GO" id="GO:0003677">
    <property type="term" value="F:DNA binding"/>
    <property type="evidence" value="ECO:0007669"/>
    <property type="project" value="TreeGrafter"/>
</dbReference>
<dbReference type="InterPro" id="IPR001525">
    <property type="entry name" value="C5_MeTfrase"/>
</dbReference>
<keyword evidence="6" id="KW-1185">Reference proteome</keyword>
<dbReference type="PANTHER" id="PTHR10629">
    <property type="entry name" value="CYTOSINE-SPECIFIC METHYLTRANSFERASE"/>
    <property type="match status" value="1"/>
</dbReference>
<dbReference type="PANTHER" id="PTHR10629:SF42">
    <property type="entry name" value="DNA (CYTOSINE-5)-METHYLTRANSFERASE CMT1-RELATED"/>
    <property type="match status" value="1"/>
</dbReference>
<dbReference type="GO" id="GO:0032259">
    <property type="term" value="P:methylation"/>
    <property type="evidence" value="ECO:0007669"/>
    <property type="project" value="UniProtKB-KW"/>
</dbReference>
<evidence type="ECO:0000256" key="2">
    <source>
        <dbReference type="ARBA" id="ARBA00022603"/>
    </source>
</evidence>
<gene>
    <name evidence="5" type="ORF">MERR_LOCUS19120</name>
</gene>
<dbReference type="AlphaFoldDB" id="A0A6D2IS11"/>
<dbReference type="InterPro" id="IPR050390">
    <property type="entry name" value="C5-Methyltransferase"/>
</dbReference>
<protein>
    <recommendedName>
        <fullName evidence="1">DNA (cytosine-5-)-methyltransferase</fullName>
        <ecNumber evidence="1">2.1.1.37</ecNumber>
    </recommendedName>
</protein>
<keyword evidence="2" id="KW-0489">Methyltransferase</keyword>
<evidence type="ECO:0000313" key="6">
    <source>
        <dbReference type="Proteomes" id="UP000467841"/>
    </source>
</evidence>
<evidence type="ECO:0000313" key="5">
    <source>
        <dbReference type="EMBL" id="CAA7031885.1"/>
    </source>
</evidence>
<dbReference type="Proteomes" id="UP000467841">
    <property type="component" value="Unassembled WGS sequence"/>
</dbReference>
<dbReference type="SUPFAM" id="SSF53335">
    <property type="entry name" value="S-adenosyl-L-methionine-dependent methyltransferases"/>
    <property type="match status" value="2"/>
</dbReference>
<evidence type="ECO:0000256" key="3">
    <source>
        <dbReference type="ARBA" id="ARBA00022679"/>
    </source>
</evidence>
<dbReference type="OrthoDB" id="5376140at2759"/>
<dbReference type="Gene3D" id="3.40.50.150">
    <property type="entry name" value="Vaccinia Virus protein VP39"/>
    <property type="match status" value="1"/>
</dbReference>
<keyword evidence="3" id="KW-0808">Transferase</keyword>
<dbReference type="Gene3D" id="3.90.120.10">
    <property type="entry name" value="DNA Methylase, subunit A, domain 2"/>
    <property type="match status" value="2"/>
</dbReference>
<dbReference type="EC" id="2.1.1.37" evidence="1"/>
<dbReference type="InterPro" id="IPR029063">
    <property type="entry name" value="SAM-dependent_MTases_sf"/>
</dbReference>
<dbReference type="GO" id="GO:0005634">
    <property type="term" value="C:nucleus"/>
    <property type="evidence" value="ECO:0007669"/>
    <property type="project" value="TreeGrafter"/>
</dbReference>
<name>A0A6D2IS11_9BRAS</name>
<evidence type="ECO:0000256" key="4">
    <source>
        <dbReference type="ARBA" id="ARBA00022691"/>
    </source>
</evidence>
<organism evidence="5 6">
    <name type="scientific">Microthlaspi erraticum</name>
    <dbReference type="NCBI Taxonomy" id="1685480"/>
    <lineage>
        <taxon>Eukaryota</taxon>
        <taxon>Viridiplantae</taxon>
        <taxon>Streptophyta</taxon>
        <taxon>Embryophyta</taxon>
        <taxon>Tracheophyta</taxon>
        <taxon>Spermatophyta</taxon>
        <taxon>Magnoliopsida</taxon>
        <taxon>eudicotyledons</taxon>
        <taxon>Gunneridae</taxon>
        <taxon>Pentapetalae</taxon>
        <taxon>rosids</taxon>
        <taxon>malvids</taxon>
        <taxon>Brassicales</taxon>
        <taxon>Brassicaceae</taxon>
        <taxon>Coluteocarpeae</taxon>
        <taxon>Microthlaspi</taxon>
    </lineage>
</organism>
<dbReference type="GO" id="GO:0044027">
    <property type="term" value="P:negative regulation of gene expression via chromosomal CpG island methylation"/>
    <property type="evidence" value="ECO:0007669"/>
    <property type="project" value="TreeGrafter"/>
</dbReference>
<dbReference type="Pfam" id="PF00145">
    <property type="entry name" value="DNA_methylase"/>
    <property type="match status" value="2"/>
</dbReference>